<evidence type="ECO:0000259" key="4">
    <source>
        <dbReference type="Pfam" id="PF10672"/>
    </source>
</evidence>
<evidence type="ECO:0000256" key="3">
    <source>
        <dbReference type="ARBA" id="ARBA00022691"/>
    </source>
</evidence>
<keyword evidence="3" id="KW-0949">S-adenosyl-L-methionine</keyword>
<organism evidence="5 6">
    <name type="scientific">Intestinimonas massiliensis</name>
    <name type="common">ex Afouda et al. 2020</name>
    <dbReference type="NCBI Taxonomy" id="1673721"/>
    <lineage>
        <taxon>Bacteria</taxon>
        <taxon>Bacillati</taxon>
        <taxon>Bacillota</taxon>
        <taxon>Clostridia</taxon>
        <taxon>Eubacteriales</taxon>
        <taxon>Intestinimonas</taxon>
    </lineage>
</organism>
<dbReference type="InterPro" id="IPR013780">
    <property type="entry name" value="Glyco_hydro_b"/>
</dbReference>
<gene>
    <name evidence="5" type="ORF">NE579_10340</name>
</gene>
<name>A0AAW5JSI8_9FIRM</name>
<dbReference type="EMBL" id="JANFYS010000020">
    <property type="protein sequence ID" value="MCQ4770859.1"/>
    <property type="molecule type" value="Genomic_DNA"/>
</dbReference>
<feature type="domain" description="S-adenosylmethionine-dependent methyltransferase" evidence="4">
    <location>
        <begin position="64"/>
        <end position="200"/>
    </location>
</feature>
<keyword evidence="2 5" id="KW-0808">Transferase</keyword>
<comment type="caution">
    <text evidence="5">The sequence shown here is derived from an EMBL/GenBank/DDBJ whole genome shotgun (WGS) entry which is preliminary data.</text>
</comment>
<proteinExistence type="predicted"/>
<dbReference type="Pfam" id="PF10672">
    <property type="entry name" value="Methyltrans_SAM"/>
    <property type="match status" value="1"/>
</dbReference>
<dbReference type="Gene3D" id="3.40.50.150">
    <property type="entry name" value="Vaccinia Virus protein VP39"/>
    <property type="match status" value="1"/>
</dbReference>
<evidence type="ECO:0000313" key="5">
    <source>
        <dbReference type="EMBL" id="MCQ4770859.1"/>
    </source>
</evidence>
<evidence type="ECO:0000256" key="1">
    <source>
        <dbReference type="ARBA" id="ARBA00022603"/>
    </source>
</evidence>
<dbReference type="InterPro" id="IPR019614">
    <property type="entry name" value="SAM-dep_methyl-trfase"/>
</dbReference>
<dbReference type="PANTHER" id="PTHR43042:SF2">
    <property type="entry name" value="SAM-DEPENDENT METHYLTRANSFERASE"/>
    <property type="match status" value="1"/>
</dbReference>
<dbReference type="GO" id="GO:0008168">
    <property type="term" value="F:methyltransferase activity"/>
    <property type="evidence" value="ECO:0007669"/>
    <property type="project" value="UniProtKB-KW"/>
</dbReference>
<keyword evidence="1 5" id="KW-0489">Methyltransferase</keyword>
<evidence type="ECO:0000313" key="6">
    <source>
        <dbReference type="Proteomes" id="UP001204562"/>
    </source>
</evidence>
<dbReference type="RefSeq" id="WP_256304193.1">
    <property type="nucleotide sequence ID" value="NZ_JALEQM010000091.1"/>
</dbReference>
<dbReference type="PANTHER" id="PTHR43042">
    <property type="entry name" value="SAM-DEPENDENT METHYLTRANSFERASE"/>
    <property type="match status" value="1"/>
</dbReference>
<evidence type="ECO:0000256" key="2">
    <source>
        <dbReference type="ARBA" id="ARBA00022679"/>
    </source>
</evidence>
<dbReference type="GO" id="GO:0032259">
    <property type="term" value="P:methylation"/>
    <property type="evidence" value="ECO:0007669"/>
    <property type="project" value="UniProtKB-KW"/>
</dbReference>
<dbReference type="Gene3D" id="2.60.40.1180">
    <property type="entry name" value="Golgi alpha-mannosidase II"/>
    <property type="match status" value="1"/>
</dbReference>
<protein>
    <submittedName>
        <fullName evidence="5">Class I SAM-dependent methyltransferase</fullName>
        <ecNumber evidence="5">2.1.1.-</ecNumber>
    </submittedName>
</protein>
<reference evidence="5" key="1">
    <citation type="submission" date="2022-06" db="EMBL/GenBank/DDBJ databases">
        <title>Isolation of gut microbiota from human fecal samples.</title>
        <authorList>
            <person name="Pamer E.G."/>
            <person name="Barat B."/>
            <person name="Waligurski E."/>
            <person name="Medina S."/>
            <person name="Paddock L."/>
            <person name="Mostad J."/>
        </authorList>
    </citation>
    <scope>NUCLEOTIDE SEQUENCE</scope>
    <source>
        <strain evidence="5">DFI.9.91</strain>
    </source>
</reference>
<dbReference type="Proteomes" id="UP001204562">
    <property type="component" value="Unassembled WGS sequence"/>
</dbReference>
<dbReference type="EC" id="2.1.1.-" evidence="5"/>
<accession>A0AAW5JSI8</accession>
<dbReference type="SUPFAM" id="SSF53335">
    <property type="entry name" value="S-adenosyl-L-methionine-dependent methyltransferases"/>
    <property type="match status" value="1"/>
</dbReference>
<dbReference type="AlphaFoldDB" id="A0AAW5JSI8"/>
<sequence>MWVSDGWRDYELIDCGGGEKLERWGKHVLVRPDPQAIWQTPRNNPLWRRPDARYARASTGGGAWEKKDVPAQWQVRYRELTFQVKPMNFKHTGLFPEQAANWDFAMEQIRRAGRPISVLNLFAYTGGATVACAAAGASVCHVDAARGMVSWGRDNARASGLEDAPIRWIVDDCAKFVEREIRRGRRYDAVIMDPPSYGRGPSGEVWKLEDSLWPFVELVAGVLSDEPLFFLINSYTTGLAPSVLTYILESLITPKYGGRTHSDELGLPVTESGLALPCGATGRWMAG</sequence>
<dbReference type="InterPro" id="IPR029063">
    <property type="entry name" value="SAM-dependent_MTases_sf"/>
</dbReference>